<name>A0ABP1S900_9HEXA</name>
<dbReference type="InterPro" id="IPR007867">
    <property type="entry name" value="GMC_OxRtase_C"/>
</dbReference>
<evidence type="ECO:0000259" key="2">
    <source>
        <dbReference type="Pfam" id="PF05199"/>
    </source>
</evidence>
<dbReference type="Proteomes" id="UP001642540">
    <property type="component" value="Unassembled WGS sequence"/>
</dbReference>
<dbReference type="SUPFAM" id="SSF51905">
    <property type="entry name" value="FAD/NAD(P)-binding domain"/>
    <property type="match status" value="1"/>
</dbReference>
<comment type="similarity">
    <text evidence="1">Belongs to the GMC oxidoreductase family.</text>
</comment>
<sequence>MGKIDDGNAVVDSQLRVIGTKGLRVIDASVMPAITNANTNAPTIMIGEMGSDFIKQSL</sequence>
<protein>
    <recommendedName>
        <fullName evidence="2">Glucose-methanol-choline oxidoreductase C-terminal domain-containing protein</fullName>
    </recommendedName>
</protein>
<keyword evidence="4" id="KW-1185">Reference proteome</keyword>
<gene>
    <name evidence="3" type="ORF">ODALV1_LOCUS30776</name>
</gene>
<comment type="caution">
    <text evidence="3">The sequence shown here is derived from an EMBL/GenBank/DDBJ whole genome shotgun (WGS) entry which is preliminary data.</text>
</comment>
<dbReference type="PANTHER" id="PTHR11552">
    <property type="entry name" value="GLUCOSE-METHANOL-CHOLINE GMC OXIDOREDUCTASE"/>
    <property type="match status" value="1"/>
</dbReference>
<reference evidence="3 4" key="1">
    <citation type="submission" date="2024-08" db="EMBL/GenBank/DDBJ databases">
        <authorList>
            <person name="Cucini C."/>
            <person name="Frati F."/>
        </authorList>
    </citation>
    <scope>NUCLEOTIDE SEQUENCE [LARGE SCALE GENOMIC DNA]</scope>
</reference>
<proteinExistence type="inferred from homology"/>
<organism evidence="3 4">
    <name type="scientific">Orchesella dallaii</name>
    <dbReference type="NCBI Taxonomy" id="48710"/>
    <lineage>
        <taxon>Eukaryota</taxon>
        <taxon>Metazoa</taxon>
        <taxon>Ecdysozoa</taxon>
        <taxon>Arthropoda</taxon>
        <taxon>Hexapoda</taxon>
        <taxon>Collembola</taxon>
        <taxon>Entomobryomorpha</taxon>
        <taxon>Entomobryoidea</taxon>
        <taxon>Orchesellidae</taxon>
        <taxon>Orchesellinae</taxon>
        <taxon>Orchesella</taxon>
    </lineage>
</organism>
<dbReference type="Pfam" id="PF05199">
    <property type="entry name" value="GMC_oxred_C"/>
    <property type="match status" value="1"/>
</dbReference>
<dbReference type="EMBL" id="CAXLJM020000164">
    <property type="protein sequence ID" value="CAL8146319.1"/>
    <property type="molecule type" value="Genomic_DNA"/>
</dbReference>
<dbReference type="InterPro" id="IPR012132">
    <property type="entry name" value="GMC_OxRdtase"/>
</dbReference>
<evidence type="ECO:0000313" key="4">
    <source>
        <dbReference type="Proteomes" id="UP001642540"/>
    </source>
</evidence>
<feature type="domain" description="Glucose-methanol-choline oxidoreductase C-terminal" evidence="2">
    <location>
        <begin position="1"/>
        <end position="47"/>
    </location>
</feature>
<dbReference type="InterPro" id="IPR036188">
    <property type="entry name" value="FAD/NAD-bd_sf"/>
</dbReference>
<dbReference type="Gene3D" id="3.50.50.60">
    <property type="entry name" value="FAD/NAD(P)-binding domain"/>
    <property type="match status" value="1"/>
</dbReference>
<evidence type="ECO:0000313" key="3">
    <source>
        <dbReference type="EMBL" id="CAL8146319.1"/>
    </source>
</evidence>
<accession>A0ABP1S900</accession>
<evidence type="ECO:0000256" key="1">
    <source>
        <dbReference type="ARBA" id="ARBA00010790"/>
    </source>
</evidence>
<dbReference type="PANTHER" id="PTHR11552:SF227">
    <property type="entry name" value="GLUCOSE DEHYDROGENASE [FAD, QUINONE]-LIKE PROTEIN"/>
    <property type="match status" value="1"/>
</dbReference>